<dbReference type="SUPFAM" id="SSF109604">
    <property type="entry name" value="HD-domain/PDEase-like"/>
    <property type="match status" value="1"/>
</dbReference>
<evidence type="ECO:0000313" key="2">
    <source>
        <dbReference type="EMBL" id="TKX29144.1"/>
    </source>
</evidence>
<gene>
    <name evidence="2" type="ORF">CQA69_07545</name>
</gene>
<dbReference type="Pfam" id="PF08668">
    <property type="entry name" value="HDOD"/>
    <property type="match status" value="1"/>
</dbReference>
<dbReference type="Gene3D" id="1.10.3210.10">
    <property type="entry name" value="Hypothetical protein af1432"/>
    <property type="match status" value="1"/>
</dbReference>
<dbReference type="AlphaFoldDB" id="A0A4U7BKT1"/>
<dbReference type="PROSITE" id="PS51833">
    <property type="entry name" value="HDOD"/>
    <property type="match status" value="1"/>
</dbReference>
<sequence>MASDMNEILLQSVEVLPSMPDTISKLRKYIEESRNNLEISKVADIISSDPLMTAKLLRLANSPFYGFSREITSLNQVVSLLGIGNIINTIMADSVRDTFKVDVSPYGLNTNDFMNKCSEETAFIADWLNDEDKKLSHFLVPCALILRLGIVIFSNFLIQNKKNAEFLEYLKKIDFRDLSLAENEFLGVDHISFLGFLLYRWNFDEILTETICFIRTPHAARDEVKKSAYALAIIDHLFMPHKTFSLFNVKASIALIEEAKALGVKFNLDNFISKLPKEIREELEKEKK</sequence>
<name>A0A4U7BKT1_9BACT</name>
<evidence type="ECO:0000259" key="1">
    <source>
        <dbReference type="PROSITE" id="PS51833"/>
    </source>
</evidence>
<accession>A0A4U7BKT1</accession>
<evidence type="ECO:0000313" key="3">
    <source>
        <dbReference type="Proteomes" id="UP000308838"/>
    </source>
</evidence>
<reference evidence="2 3" key="1">
    <citation type="submission" date="2018-05" db="EMBL/GenBank/DDBJ databases">
        <title>Novel Campyloabacter and Helicobacter Species and Strains.</title>
        <authorList>
            <person name="Mannion A.J."/>
            <person name="Shen Z."/>
            <person name="Fox J.G."/>
        </authorList>
    </citation>
    <scope>NUCLEOTIDE SEQUENCE [LARGE SCALE GENOMIC DNA]</scope>
    <source>
        <strain evidence="3">MIT17-664</strain>
    </source>
</reference>
<dbReference type="RefSeq" id="WP_137621170.1">
    <property type="nucleotide sequence ID" value="NZ_NXLZ01000014.1"/>
</dbReference>
<dbReference type="PANTHER" id="PTHR33525">
    <property type="match status" value="1"/>
</dbReference>
<proteinExistence type="predicted"/>
<dbReference type="InterPro" id="IPR013976">
    <property type="entry name" value="HDOD"/>
</dbReference>
<dbReference type="InterPro" id="IPR052340">
    <property type="entry name" value="RNase_Y/CdgJ"/>
</dbReference>
<keyword evidence="3" id="KW-1185">Reference proteome</keyword>
<protein>
    <submittedName>
        <fullName evidence="2">HDOD domain-containing protein</fullName>
    </submittedName>
</protein>
<feature type="domain" description="HDOD" evidence="1">
    <location>
        <begin position="16"/>
        <end position="217"/>
    </location>
</feature>
<dbReference type="EMBL" id="NXLZ01000014">
    <property type="protein sequence ID" value="TKX29144.1"/>
    <property type="molecule type" value="Genomic_DNA"/>
</dbReference>
<organism evidence="2 3">
    <name type="scientific">Campylobacter estrildidarum</name>
    <dbReference type="NCBI Taxonomy" id="2510189"/>
    <lineage>
        <taxon>Bacteria</taxon>
        <taxon>Pseudomonadati</taxon>
        <taxon>Campylobacterota</taxon>
        <taxon>Epsilonproteobacteria</taxon>
        <taxon>Campylobacterales</taxon>
        <taxon>Campylobacteraceae</taxon>
        <taxon>Campylobacter</taxon>
    </lineage>
</organism>
<dbReference type="Proteomes" id="UP000308838">
    <property type="component" value="Unassembled WGS sequence"/>
</dbReference>
<comment type="caution">
    <text evidence="2">The sequence shown here is derived from an EMBL/GenBank/DDBJ whole genome shotgun (WGS) entry which is preliminary data.</text>
</comment>
<dbReference type="OrthoDB" id="9803649at2"/>
<dbReference type="PANTHER" id="PTHR33525:SF3">
    <property type="entry name" value="RIBONUCLEASE Y"/>
    <property type="match status" value="1"/>
</dbReference>